<gene>
    <name evidence="1" type="ORF">ODY93_13465</name>
</gene>
<dbReference type="EMBL" id="JAOTLW010000013">
    <property type="protein sequence ID" value="MDI5832582.1"/>
    <property type="molecule type" value="Genomic_DNA"/>
</dbReference>
<accession>A0ABT6UDQ9</accession>
<protein>
    <submittedName>
        <fullName evidence="1">Uncharacterized protein</fullName>
    </submittedName>
</protein>
<name>A0ABT6UDQ9_9GAMM</name>
<proteinExistence type="predicted"/>
<dbReference type="Proteomes" id="UP001159075">
    <property type="component" value="Unassembled WGS sequence"/>
</dbReference>
<organism evidence="1 2">
    <name type="scientific">Shewanella xiamenensis</name>
    <dbReference type="NCBI Taxonomy" id="332186"/>
    <lineage>
        <taxon>Bacteria</taxon>
        <taxon>Pseudomonadati</taxon>
        <taxon>Pseudomonadota</taxon>
        <taxon>Gammaproteobacteria</taxon>
        <taxon>Alteromonadales</taxon>
        <taxon>Shewanellaceae</taxon>
        <taxon>Shewanella</taxon>
    </lineage>
</organism>
<dbReference type="RefSeq" id="WP_282679551.1">
    <property type="nucleotide sequence ID" value="NZ_CP106875.1"/>
</dbReference>
<keyword evidence="2" id="KW-1185">Reference proteome</keyword>
<evidence type="ECO:0000313" key="2">
    <source>
        <dbReference type="Proteomes" id="UP001159075"/>
    </source>
</evidence>
<sequence>MHSEPRIHHLYVATAKYLFEHPKHGIVKLFDPITLKEAKQYQLSPLLLYGITVAGIPFRWMMFSPKDAPISIKHFLNTAWEHAEGLRGVPDILRVNKYLNEACPMLADALLPLGVELQVTTNNDRSHSGSLRSAQESARNITMTALSTPSKPQETPIDTLCRYSVDEHCANVRIAPHYHSGKNVLKIMQWLRQPFKPMSTPLKGTELDWQAGDWLSSWEKALPDAGSRYFEADKIDHFHWLMTGKKLADDQTSDEVYHLSDSSPELIKMLLANWPCEPLKIAEHCGITLKDLNGYIKSGAKLPCRPLLELKRILGIGVELGFRFPHQTVNGPYVLLANKPNALDDFYNEYTGGGDSDAFEIIPENKNADPSYRYFLIVPTDKLPCLVMVPRGSSIADRIHKILFNYSGIVRVEDKLYRDAVSTCASVAANPIQNIEIMTKFAKILKE</sequence>
<reference evidence="1 2" key="1">
    <citation type="submission" date="2022-09" db="EMBL/GenBank/DDBJ databases">
        <title>The outer-membrane cytochrome OmcA is essential for infection of Shewanella oneidensis by a zebrafish-associated bacteriophage.</title>
        <authorList>
            <person name="Grenfell A.W."/>
            <person name="Intile P."/>
            <person name="Mcfarlane J."/>
            <person name="Leung D."/>
            <person name="Abdalla K."/>
            <person name="Wold M."/>
            <person name="Kees E."/>
            <person name="Gralnick J."/>
        </authorList>
    </citation>
    <scope>NUCLEOTIDE SEQUENCE [LARGE SCALE GENOMIC DNA]</scope>
    <source>
        <strain evidence="1 2">NF-5</strain>
    </source>
</reference>
<evidence type="ECO:0000313" key="1">
    <source>
        <dbReference type="EMBL" id="MDI5832582.1"/>
    </source>
</evidence>
<comment type="caution">
    <text evidence="1">The sequence shown here is derived from an EMBL/GenBank/DDBJ whole genome shotgun (WGS) entry which is preliminary data.</text>
</comment>